<organism evidence="6 7">
    <name type="scientific">Sphenostylis stenocarpa</name>
    <dbReference type="NCBI Taxonomy" id="92480"/>
    <lineage>
        <taxon>Eukaryota</taxon>
        <taxon>Viridiplantae</taxon>
        <taxon>Streptophyta</taxon>
        <taxon>Embryophyta</taxon>
        <taxon>Tracheophyta</taxon>
        <taxon>Spermatophyta</taxon>
        <taxon>Magnoliopsida</taxon>
        <taxon>eudicotyledons</taxon>
        <taxon>Gunneridae</taxon>
        <taxon>Pentapetalae</taxon>
        <taxon>rosids</taxon>
        <taxon>fabids</taxon>
        <taxon>Fabales</taxon>
        <taxon>Fabaceae</taxon>
        <taxon>Papilionoideae</taxon>
        <taxon>50 kb inversion clade</taxon>
        <taxon>NPAAA clade</taxon>
        <taxon>indigoferoid/millettioid clade</taxon>
        <taxon>Phaseoleae</taxon>
        <taxon>Sphenostylis</taxon>
    </lineage>
</organism>
<feature type="compositionally biased region" description="Basic and acidic residues" evidence="3">
    <location>
        <begin position="321"/>
        <end position="335"/>
    </location>
</feature>
<accession>A0AA86VDI6</accession>
<feature type="compositionally biased region" description="Basic and acidic residues" evidence="3">
    <location>
        <begin position="256"/>
        <end position="282"/>
    </location>
</feature>
<dbReference type="EMBL" id="OY731400">
    <property type="protein sequence ID" value="CAJ1942053.1"/>
    <property type="molecule type" value="Genomic_DNA"/>
</dbReference>
<evidence type="ECO:0000256" key="1">
    <source>
        <dbReference type="PROSITE-ProRule" id="PRU00285"/>
    </source>
</evidence>
<feature type="compositionally biased region" description="Polar residues" evidence="3">
    <location>
        <begin position="227"/>
        <end position="241"/>
    </location>
</feature>
<feature type="compositionally biased region" description="Basic and acidic residues" evidence="3">
    <location>
        <begin position="200"/>
        <end position="210"/>
    </location>
</feature>
<feature type="transmembrane region" description="Helical" evidence="4">
    <location>
        <begin position="516"/>
        <end position="534"/>
    </location>
</feature>
<dbReference type="Gramene" id="rna-AYBTSS11_LOCUS10642">
    <property type="protein sequence ID" value="CAJ1942053.1"/>
    <property type="gene ID" value="gene-AYBTSS11_LOCUS10642"/>
</dbReference>
<sequence>MLRRFTHNLAQSRRLNTRSHVAQIEDDKSQLKTHALAYDTNKTGENFKAMAFSQRTPTFRPQLSVRRVYETLQPRSEAKELPEAYLLHIYLPGFPRDSVKITYEASSRTVRISGERQIQGTRWHRIDQSYPIPDYCEAEALQGKYDAPVLTLTMPKKSTTKSQAAPKQVGTSQDNGVEAESKPGEKVQDVTPPQPTTTTKVEEPIEDKKSASPTSPDFKAQKKEDTPSQTPSKPIRNQTGQEEAVERVGPTAEPQTGEKELEQKPPREATMQRDEKTQKDQEGVVPKSTPAVPTIMETDEKPQKGQEEFGRRPTTMLTKVKTAEKDQKGQEEFEPRPTPAMLTKVKTAEKSQQGQEETEPKSTPTTEPKIITDEQPPKGQAEGESNPAITNVTRKPTIKGQLEEKRTEETSAEDAKKERTSKKEAKEEPYESRKPAKDKEQADFEEKEAETEKFIANEAETSAAKVQKKREKKSSSRTSHKKAGKSEENAVEGVGCVSQVFSKVGEGILNEEEKKLAANIGAAVLIIAALGYYISYRFTS</sequence>
<feature type="compositionally biased region" description="Basic and acidic residues" evidence="3">
    <location>
        <begin position="401"/>
        <end position="455"/>
    </location>
</feature>
<feature type="domain" description="SHSP" evidence="5">
    <location>
        <begin position="67"/>
        <end position="172"/>
    </location>
</feature>
<gene>
    <name evidence="6" type="ORF">AYBTSS11_LOCUS10642</name>
</gene>
<dbReference type="CDD" id="cd06464">
    <property type="entry name" value="ACD_sHsps-like"/>
    <property type="match status" value="1"/>
</dbReference>
<dbReference type="Proteomes" id="UP001189624">
    <property type="component" value="Chromosome 3"/>
</dbReference>
<feature type="compositionally biased region" description="Basic and acidic residues" evidence="3">
    <location>
        <begin position="179"/>
        <end position="188"/>
    </location>
</feature>
<dbReference type="SUPFAM" id="SSF49764">
    <property type="entry name" value="HSP20-like chaperones"/>
    <property type="match status" value="1"/>
</dbReference>
<proteinExistence type="inferred from homology"/>
<keyword evidence="4" id="KW-0812">Transmembrane</keyword>
<protein>
    <recommendedName>
        <fullName evidence="5">SHSP domain-containing protein</fullName>
    </recommendedName>
</protein>
<evidence type="ECO:0000313" key="6">
    <source>
        <dbReference type="EMBL" id="CAJ1942053.1"/>
    </source>
</evidence>
<feature type="region of interest" description="Disordered" evidence="3">
    <location>
        <begin position="157"/>
        <end position="489"/>
    </location>
</feature>
<keyword evidence="4" id="KW-1133">Transmembrane helix</keyword>
<feature type="compositionally biased region" description="Polar residues" evidence="3">
    <location>
        <begin position="157"/>
        <end position="175"/>
    </location>
</feature>
<keyword evidence="7" id="KW-1185">Reference proteome</keyword>
<name>A0AA86VDI6_9FABA</name>
<evidence type="ECO:0000256" key="2">
    <source>
        <dbReference type="RuleBase" id="RU003616"/>
    </source>
</evidence>
<dbReference type="Pfam" id="PF00011">
    <property type="entry name" value="HSP20"/>
    <property type="match status" value="1"/>
</dbReference>
<keyword evidence="4" id="KW-0472">Membrane</keyword>
<feature type="compositionally biased region" description="Basic and acidic residues" evidence="3">
    <location>
        <begin position="298"/>
        <end position="311"/>
    </location>
</feature>
<evidence type="ECO:0000313" key="7">
    <source>
        <dbReference type="Proteomes" id="UP001189624"/>
    </source>
</evidence>
<dbReference type="InterPro" id="IPR002068">
    <property type="entry name" value="A-crystallin/Hsp20_dom"/>
</dbReference>
<dbReference type="AlphaFoldDB" id="A0AA86VDI6"/>
<evidence type="ECO:0000256" key="3">
    <source>
        <dbReference type="SAM" id="MobiDB-lite"/>
    </source>
</evidence>
<comment type="similarity">
    <text evidence="1 2">Belongs to the small heat shock protein (HSP20) family.</text>
</comment>
<dbReference type="Gene3D" id="2.60.40.790">
    <property type="match status" value="1"/>
</dbReference>
<dbReference type="InterPro" id="IPR008978">
    <property type="entry name" value="HSP20-like_chaperone"/>
</dbReference>
<evidence type="ECO:0000259" key="5">
    <source>
        <dbReference type="PROSITE" id="PS01031"/>
    </source>
</evidence>
<evidence type="ECO:0000256" key="4">
    <source>
        <dbReference type="SAM" id="Phobius"/>
    </source>
</evidence>
<reference evidence="6" key="1">
    <citation type="submission" date="2023-10" db="EMBL/GenBank/DDBJ databases">
        <authorList>
            <person name="Domelevo Entfellner J.-B."/>
        </authorList>
    </citation>
    <scope>NUCLEOTIDE SEQUENCE</scope>
</reference>
<dbReference type="PROSITE" id="PS01031">
    <property type="entry name" value="SHSP"/>
    <property type="match status" value="1"/>
</dbReference>